<dbReference type="InterPro" id="IPR001867">
    <property type="entry name" value="OmpR/PhoB-type_DNA-bd"/>
</dbReference>
<dbReference type="SMART" id="SM00862">
    <property type="entry name" value="Trans_reg_C"/>
    <property type="match status" value="1"/>
</dbReference>
<dbReference type="PATRIC" id="fig|1339352.3.peg.1659"/>
<keyword evidence="3" id="KW-0472">Membrane</keyword>
<name>A0A069SKZ2_PHOVU</name>
<dbReference type="CDD" id="cd00383">
    <property type="entry name" value="trans_reg_C"/>
    <property type="match status" value="1"/>
</dbReference>
<keyword evidence="3" id="KW-0812">Transmembrane</keyword>
<evidence type="ECO:0000256" key="3">
    <source>
        <dbReference type="SAM" id="Phobius"/>
    </source>
</evidence>
<comment type="caution">
    <text evidence="5">The sequence shown here is derived from an EMBL/GenBank/DDBJ whole genome shotgun (WGS) entry which is preliminary data.</text>
</comment>
<dbReference type="InterPro" id="IPR016032">
    <property type="entry name" value="Sig_transdc_resp-reg_C-effctor"/>
</dbReference>
<feature type="transmembrane region" description="Helical" evidence="3">
    <location>
        <begin position="190"/>
        <end position="209"/>
    </location>
</feature>
<evidence type="ECO:0000313" key="5">
    <source>
        <dbReference type="EMBL" id="KDS54611.1"/>
    </source>
</evidence>
<feature type="transmembrane region" description="Helical" evidence="3">
    <location>
        <begin position="7"/>
        <end position="28"/>
    </location>
</feature>
<keyword evidence="1 2" id="KW-0238">DNA-binding</keyword>
<dbReference type="Pfam" id="PF00486">
    <property type="entry name" value="Trans_reg_C"/>
    <property type="match status" value="1"/>
</dbReference>
<gene>
    <name evidence="5" type="ORF">M099_1709</name>
</gene>
<dbReference type="EMBL" id="JNHM01000020">
    <property type="protein sequence ID" value="KDS54611.1"/>
    <property type="molecule type" value="Genomic_DNA"/>
</dbReference>
<dbReference type="GO" id="GO:0003677">
    <property type="term" value="F:DNA binding"/>
    <property type="evidence" value="ECO:0007669"/>
    <property type="project" value="UniProtKB-UniRule"/>
</dbReference>
<accession>A0A069SKZ2</accession>
<dbReference type="GO" id="GO:0000160">
    <property type="term" value="P:phosphorelay signal transduction system"/>
    <property type="evidence" value="ECO:0007669"/>
    <property type="project" value="InterPro"/>
</dbReference>
<feature type="domain" description="OmpR/PhoB-type" evidence="4">
    <location>
        <begin position="233"/>
        <end position="328"/>
    </location>
</feature>
<sequence length="332" mass="38290">MKIPTNLFKFSFIALGWIVFILLCYVAFKDEKTNVLITMKDSLREAINIDYQERLNKILIHYRPLGRKVKGVQIEYGDSLEIIYFEDSTHESLATQLANQYVMTRIIPVNPDNFNKIFQEEWEKNGVSAAKTGIIYCPNKKKVFSDNDSISFQKALVTPVQAIDAKRTAGVQAWAMIHWTEIVKHTTPKVLWSIIAYFIVLIWVSLSFLKKPQEKEPPANPDCIPCEEIPDNPDYIQLGKMTLKLESKKLYIGDRLCHIAPADFNLLELFIKTPKHLLTKEDIKNAFWPKDNNPENKIYSHISTLKSSLKDFPEYQIVTEKGGYRLVISSNE</sequence>
<dbReference type="Proteomes" id="UP000027661">
    <property type="component" value="Unassembled WGS sequence"/>
</dbReference>
<dbReference type="PROSITE" id="PS51755">
    <property type="entry name" value="OMPR_PHOB"/>
    <property type="match status" value="1"/>
</dbReference>
<evidence type="ECO:0000259" key="4">
    <source>
        <dbReference type="PROSITE" id="PS51755"/>
    </source>
</evidence>
<protein>
    <submittedName>
        <fullName evidence="5">Transcriptional regulatory family protein</fullName>
    </submittedName>
</protein>
<feature type="DNA-binding region" description="OmpR/PhoB-type" evidence="2">
    <location>
        <begin position="233"/>
        <end position="328"/>
    </location>
</feature>
<dbReference type="Gene3D" id="1.10.10.10">
    <property type="entry name" value="Winged helix-like DNA-binding domain superfamily/Winged helix DNA-binding domain"/>
    <property type="match status" value="1"/>
</dbReference>
<dbReference type="SUPFAM" id="SSF46894">
    <property type="entry name" value="C-terminal effector domain of the bipartite response regulators"/>
    <property type="match status" value="1"/>
</dbReference>
<dbReference type="AlphaFoldDB" id="A0A069SKZ2"/>
<organism evidence="5 6">
    <name type="scientific">Phocaeicola vulgatus str. 3975 RP4</name>
    <dbReference type="NCBI Taxonomy" id="1339352"/>
    <lineage>
        <taxon>Bacteria</taxon>
        <taxon>Pseudomonadati</taxon>
        <taxon>Bacteroidota</taxon>
        <taxon>Bacteroidia</taxon>
        <taxon>Bacteroidales</taxon>
        <taxon>Bacteroidaceae</taxon>
        <taxon>Phocaeicola</taxon>
    </lineage>
</organism>
<dbReference type="InterPro" id="IPR036388">
    <property type="entry name" value="WH-like_DNA-bd_sf"/>
</dbReference>
<evidence type="ECO:0000256" key="2">
    <source>
        <dbReference type="PROSITE-ProRule" id="PRU01091"/>
    </source>
</evidence>
<dbReference type="RefSeq" id="WP_032952729.1">
    <property type="nucleotide sequence ID" value="NZ_JNHM01000020.1"/>
</dbReference>
<evidence type="ECO:0000256" key="1">
    <source>
        <dbReference type="ARBA" id="ARBA00023125"/>
    </source>
</evidence>
<proteinExistence type="predicted"/>
<dbReference type="GO" id="GO:0006355">
    <property type="term" value="P:regulation of DNA-templated transcription"/>
    <property type="evidence" value="ECO:0007669"/>
    <property type="project" value="InterPro"/>
</dbReference>
<evidence type="ECO:0000313" key="6">
    <source>
        <dbReference type="Proteomes" id="UP000027661"/>
    </source>
</evidence>
<reference evidence="5 6" key="1">
    <citation type="submission" date="2014-04" db="EMBL/GenBank/DDBJ databases">
        <authorList>
            <person name="Sears C."/>
            <person name="Carroll K."/>
            <person name="Sack B.R."/>
            <person name="Qadri F."/>
            <person name="Myers L.L."/>
            <person name="Chung G.-T."/>
            <person name="Escheverria P."/>
            <person name="Fraser C.M."/>
            <person name="Sadzewicz L."/>
            <person name="Shefchek K.A."/>
            <person name="Tallon L."/>
            <person name="Das S.P."/>
            <person name="Daugherty S."/>
            <person name="Mongodin E.F."/>
        </authorList>
    </citation>
    <scope>NUCLEOTIDE SEQUENCE [LARGE SCALE GENOMIC DNA]</scope>
    <source>
        <strain evidence="5 6">3975 RP4</strain>
    </source>
</reference>
<keyword evidence="3" id="KW-1133">Transmembrane helix</keyword>